<protein>
    <submittedName>
        <fullName evidence="1">Uncharacterized protein</fullName>
    </submittedName>
</protein>
<evidence type="ECO:0000313" key="1">
    <source>
        <dbReference type="EMBL" id="KAK3866693.1"/>
    </source>
</evidence>
<proteinExistence type="predicted"/>
<keyword evidence="2" id="KW-1185">Reference proteome</keyword>
<dbReference type="Proteomes" id="UP001286313">
    <property type="component" value="Unassembled WGS sequence"/>
</dbReference>
<organism evidence="1 2">
    <name type="scientific">Petrolisthes cinctipes</name>
    <name type="common">Flat porcelain crab</name>
    <dbReference type="NCBI Taxonomy" id="88211"/>
    <lineage>
        <taxon>Eukaryota</taxon>
        <taxon>Metazoa</taxon>
        <taxon>Ecdysozoa</taxon>
        <taxon>Arthropoda</taxon>
        <taxon>Crustacea</taxon>
        <taxon>Multicrustacea</taxon>
        <taxon>Malacostraca</taxon>
        <taxon>Eumalacostraca</taxon>
        <taxon>Eucarida</taxon>
        <taxon>Decapoda</taxon>
        <taxon>Pleocyemata</taxon>
        <taxon>Anomura</taxon>
        <taxon>Galatheoidea</taxon>
        <taxon>Porcellanidae</taxon>
        <taxon>Petrolisthes</taxon>
    </lineage>
</organism>
<evidence type="ECO:0000313" key="2">
    <source>
        <dbReference type="Proteomes" id="UP001286313"/>
    </source>
</evidence>
<name>A0AAE1K9T7_PETCI</name>
<comment type="caution">
    <text evidence="1">The sequence shown here is derived from an EMBL/GenBank/DDBJ whole genome shotgun (WGS) entry which is preliminary data.</text>
</comment>
<sequence>MVHRVHQPLLLTTCSTCAIPVRGLGLSIITLCLTYTTTPEPSSPSASPPSHPLPHHPLPHHPLPHRLLHLNHHHPLPHQHHTLCLTNLTFSASPPSHPLPHHPHTLCLTTLCLTYYYN</sequence>
<accession>A0AAE1K9T7</accession>
<dbReference type="EMBL" id="JAWQEG010003354">
    <property type="protein sequence ID" value="KAK3866693.1"/>
    <property type="molecule type" value="Genomic_DNA"/>
</dbReference>
<gene>
    <name evidence="1" type="ORF">Pcinc_027790</name>
</gene>
<reference evidence="1" key="1">
    <citation type="submission" date="2023-10" db="EMBL/GenBank/DDBJ databases">
        <title>Genome assemblies of two species of porcelain crab, Petrolisthes cinctipes and Petrolisthes manimaculis (Anomura: Porcellanidae).</title>
        <authorList>
            <person name="Angst P."/>
        </authorList>
    </citation>
    <scope>NUCLEOTIDE SEQUENCE</scope>
    <source>
        <strain evidence="1">PB745_01</strain>
        <tissue evidence="1">Gill</tissue>
    </source>
</reference>
<dbReference type="AlphaFoldDB" id="A0AAE1K9T7"/>